<evidence type="ECO:0000313" key="2">
    <source>
        <dbReference type="EMBL" id="TWT37349.1"/>
    </source>
</evidence>
<dbReference type="AlphaFoldDB" id="A0A5C5VHF5"/>
<evidence type="ECO:0000256" key="1">
    <source>
        <dbReference type="SAM" id="SignalP"/>
    </source>
</evidence>
<sequence length="382" mass="39696" precursor="true">MPHRICSLLSGLLICSLPVLAVAEDRLWTGAVSNDVTNAGNWDLGLPTGADRANFRADGSPGAPDLGANNVTWDQLRFNNIGPTHIQGAGVINLNAGSNPAVYSEGGAVGPSVVDPDIVTAGEIQSNGDHDLVFNGSVTAGGIQAFSSTSTYNGDVTVTAEFISANSTIIFNGNYHRSTAVAGIGINNSGSDVTFTTLSSDDPLHPNGANILNLYGNHTIRNGQNNTFNDSRPWGRNGTTNTYSLNGFDDTVPFIGTDNGSTMVIDFGTPGVANSLIWQEGGFNGTGAAYLVEGFDVGLDSLRLGVSAPFADTQLTQITVNGIAYSADDPMTGAAYWSLDGNNFVQVLQGGVPEPSASTLLLLALAGSTRRRSPRGGHRRSC</sequence>
<feature type="chain" id="PRO_5022792143" description="PEP-CTERM protein-sorting domain-containing protein" evidence="1">
    <location>
        <begin position="22"/>
        <end position="382"/>
    </location>
</feature>
<dbReference type="Proteomes" id="UP000316714">
    <property type="component" value="Unassembled WGS sequence"/>
</dbReference>
<proteinExistence type="predicted"/>
<evidence type="ECO:0000313" key="3">
    <source>
        <dbReference type="Proteomes" id="UP000316714"/>
    </source>
</evidence>
<comment type="caution">
    <text evidence="2">The sequence shown here is derived from an EMBL/GenBank/DDBJ whole genome shotgun (WGS) entry which is preliminary data.</text>
</comment>
<keyword evidence="1" id="KW-0732">Signal</keyword>
<reference evidence="2 3" key="1">
    <citation type="submission" date="2019-02" db="EMBL/GenBank/DDBJ databases">
        <title>Deep-cultivation of Planctomycetes and their phenomic and genomic characterization uncovers novel biology.</title>
        <authorList>
            <person name="Wiegand S."/>
            <person name="Jogler M."/>
            <person name="Boedeker C."/>
            <person name="Pinto D."/>
            <person name="Vollmers J."/>
            <person name="Rivas-Marin E."/>
            <person name="Kohn T."/>
            <person name="Peeters S.H."/>
            <person name="Heuer A."/>
            <person name="Rast P."/>
            <person name="Oberbeckmann S."/>
            <person name="Bunk B."/>
            <person name="Jeske O."/>
            <person name="Meyerdierks A."/>
            <person name="Storesund J.E."/>
            <person name="Kallscheuer N."/>
            <person name="Luecker S."/>
            <person name="Lage O.M."/>
            <person name="Pohl T."/>
            <person name="Merkel B.J."/>
            <person name="Hornburger P."/>
            <person name="Mueller R.-W."/>
            <person name="Bruemmer F."/>
            <person name="Labrenz M."/>
            <person name="Spormann A.M."/>
            <person name="Op Den Camp H."/>
            <person name="Overmann J."/>
            <person name="Amann R."/>
            <person name="Jetten M.S.M."/>
            <person name="Mascher T."/>
            <person name="Medema M.H."/>
            <person name="Devos D.P."/>
            <person name="Kaster A.-K."/>
            <person name="Ovreas L."/>
            <person name="Rohde M."/>
            <person name="Galperin M.Y."/>
            <person name="Jogler C."/>
        </authorList>
    </citation>
    <scope>NUCLEOTIDE SEQUENCE [LARGE SCALE GENOMIC DNA]</scope>
    <source>
        <strain evidence="2 3">KOR34</strain>
    </source>
</reference>
<dbReference type="EMBL" id="SIHJ01000001">
    <property type="protein sequence ID" value="TWT37349.1"/>
    <property type="molecule type" value="Genomic_DNA"/>
</dbReference>
<evidence type="ECO:0008006" key="4">
    <source>
        <dbReference type="Google" id="ProtNLM"/>
    </source>
</evidence>
<name>A0A5C5VHF5_9BACT</name>
<accession>A0A5C5VHF5</accession>
<organism evidence="2 3">
    <name type="scientific">Posidoniimonas corsicana</name>
    <dbReference type="NCBI Taxonomy" id="1938618"/>
    <lineage>
        <taxon>Bacteria</taxon>
        <taxon>Pseudomonadati</taxon>
        <taxon>Planctomycetota</taxon>
        <taxon>Planctomycetia</taxon>
        <taxon>Pirellulales</taxon>
        <taxon>Lacipirellulaceae</taxon>
        <taxon>Posidoniimonas</taxon>
    </lineage>
</organism>
<dbReference type="RefSeq" id="WP_146564691.1">
    <property type="nucleotide sequence ID" value="NZ_SIHJ01000001.1"/>
</dbReference>
<gene>
    <name evidence="2" type="ORF">KOR34_22980</name>
</gene>
<protein>
    <recommendedName>
        <fullName evidence="4">PEP-CTERM protein-sorting domain-containing protein</fullName>
    </recommendedName>
</protein>
<keyword evidence="3" id="KW-1185">Reference proteome</keyword>
<feature type="signal peptide" evidence="1">
    <location>
        <begin position="1"/>
        <end position="21"/>
    </location>
</feature>